<dbReference type="PANTHER" id="PTHR11669:SF8">
    <property type="entry name" value="DNA POLYMERASE III SUBUNIT DELTA"/>
    <property type="match status" value="1"/>
</dbReference>
<dbReference type="AlphaFoldDB" id="A0A940WWA5"/>
<evidence type="ECO:0000256" key="2">
    <source>
        <dbReference type="ARBA" id="ARBA00014363"/>
    </source>
</evidence>
<dbReference type="InterPro" id="IPR004622">
    <property type="entry name" value="DNA_pol_HolB"/>
</dbReference>
<protein>
    <recommendedName>
        <fullName evidence="2">DNA polymerase III subunit delta'</fullName>
        <ecNumber evidence="1">2.7.7.7</ecNumber>
    </recommendedName>
</protein>
<dbReference type="GO" id="GO:0006261">
    <property type="term" value="P:DNA-templated DNA replication"/>
    <property type="evidence" value="ECO:0007669"/>
    <property type="project" value="TreeGrafter"/>
</dbReference>
<dbReference type="InterPro" id="IPR015199">
    <property type="entry name" value="DNA_pol_III_delta_C"/>
</dbReference>
<keyword evidence="5" id="KW-0235">DNA replication</keyword>
<dbReference type="InterPro" id="IPR027417">
    <property type="entry name" value="P-loop_NTPase"/>
</dbReference>
<dbReference type="PANTHER" id="PTHR11669">
    <property type="entry name" value="REPLICATION FACTOR C / DNA POLYMERASE III GAMMA-TAU SUBUNIT"/>
    <property type="match status" value="1"/>
</dbReference>
<dbReference type="Proteomes" id="UP000678228">
    <property type="component" value="Unassembled WGS sequence"/>
</dbReference>
<dbReference type="InterPro" id="IPR050238">
    <property type="entry name" value="DNA_Rep/Repair_Clamp_Loader"/>
</dbReference>
<evidence type="ECO:0000256" key="6">
    <source>
        <dbReference type="ARBA" id="ARBA00022932"/>
    </source>
</evidence>
<evidence type="ECO:0000256" key="4">
    <source>
        <dbReference type="ARBA" id="ARBA00022695"/>
    </source>
</evidence>
<reference evidence="9" key="1">
    <citation type="submission" date="2021-03" db="EMBL/GenBank/DDBJ databases">
        <title>Bacillus suaedae sp. nov., isolated from Suaeda aralocaspica.</title>
        <authorList>
            <person name="Lei R.F.R."/>
        </authorList>
    </citation>
    <scope>NUCLEOTIDE SEQUENCE</scope>
    <source>
        <strain evidence="9">YZJH907-2</strain>
    </source>
</reference>
<dbReference type="Pfam" id="PF13177">
    <property type="entry name" value="DNA_pol3_delta2"/>
    <property type="match status" value="1"/>
</dbReference>
<feature type="domain" description="DNA polymerase III delta subunit C-terminal" evidence="8">
    <location>
        <begin position="239"/>
        <end position="327"/>
    </location>
</feature>
<evidence type="ECO:0000256" key="7">
    <source>
        <dbReference type="ARBA" id="ARBA00049244"/>
    </source>
</evidence>
<name>A0A940WWA5_9BACI</name>
<dbReference type="GO" id="GO:0003677">
    <property type="term" value="F:DNA binding"/>
    <property type="evidence" value="ECO:0007669"/>
    <property type="project" value="InterPro"/>
</dbReference>
<proteinExistence type="predicted"/>
<keyword evidence="6" id="KW-0239">DNA-directed DNA polymerase</keyword>
<dbReference type="FunFam" id="3.40.50.300:FF:001255">
    <property type="entry name" value="DNA polymerase III subunit delta"/>
    <property type="match status" value="1"/>
</dbReference>
<dbReference type="SUPFAM" id="SSF52540">
    <property type="entry name" value="P-loop containing nucleoside triphosphate hydrolases"/>
    <property type="match status" value="1"/>
</dbReference>
<dbReference type="EMBL" id="JAGKSQ010000014">
    <property type="protein sequence ID" value="MBP3953506.1"/>
    <property type="molecule type" value="Genomic_DNA"/>
</dbReference>
<comment type="catalytic activity">
    <reaction evidence="7">
        <text>DNA(n) + a 2'-deoxyribonucleoside 5'-triphosphate = DNA(n+1) + diphosphate</text>
        <dbReference type="Rhea" id="RHEA:22508"/>
        <dbReference type="Rhea" id="RHEA-COMP:17339"/>
        <dbReference type="Rhea" id="RHEA-COMP:17340"/>
        <dbReference type="ChEBI" id="CHEBI:33019"/>
        <dbReference type="ChEBI" id="CHEBI:61560"/>
        <dbReference type="ChEBI" id="CHEBI:173112"/>
        <dbReference type="EC" id="2.7.7.7"/>
    </reaction>
</comment>
<keyword evidence="10" id="KW-1185">Reference proteome</keyword>
<dbReference type="GO" id="GO:0009360">
    <property type="term" value="C:DNA polymerase III complex"/>
    <property type="evidence" value="ECO:0007669"/>
    <property type="project" value="InterPro"/>
</dbReference>
<evidence type="ECO:0000256" key="1">
    <source>
        <dbReference type="ARBA" id="ARBA00012417"/>
    </source>
</evidence>
<dbReference type="EC" id="2.7.7.7" evidence="1"/>
<sequence length="329" mass="37694">METWGHLEEIQPRVVNVLSRTLAKNRLAHAYLFEGSKGTGKRKVALQLAKSFFCKEVKGIDPCQYCVDCKRIEHGNHPDLHMIEPDGLSIKKHQVEHLQKEFSYRGVESAKKVYIVDQADLMTTGAANSILKFLEEPNGATLAILLTENTQKILPTIQSRSQSLSFAPLKRELFLKMLEDMGISTTNASLLASLTTSYEDVEQMIEADWIAQARSVVIQLMEELYSRPTQLLFTIQEKWLPLFKEKWQLETGLDMILLWFRDLLFSKIGKVDHLAFVDQIGLIEQQALHRSQQRLSMNMSYVLEAKRHLHSNVNPQLLMEKLMLSIQEG</sequence>
<dbReference type="GO" id="GO:0003887">
    <property type="term" value="F:DNA-directed DNA polymerase activity"/>
    <property type="evidence" value="ECO:0007669"/>
    <property type="project" value="UniProtKB-KW"/>
</dbReference>
<comment type="caution">
    <text evidence="9">The sequence shown here is derived from an EMBL/GenBank/DDBJ whole genome shotgun (WGS) entry which is preliminary data.</text>
</comment>
<evidence type="ECO:0000313" key="9">
    <source>
        <dbReference type="EMBL" id="MBP3953506.1"/>
    </source>
</evidence>
<dbReference type="Pfam" id="PF09115">
    <property type="entry name" value="DNApol3-delta_C"/>
    <property type="match status" value="1"/>
</dbReference>
<gene>
    <name evidence="9" type="primary">holB</name>
    <name evidence="9" type="ORF">J7W16_20585</name>
</gene>
<evidence type="ECO:0000256" key="3">
    <source>
        <dbReference type="ARBA" id="ARBA00022679"/>
    </source>
</evidence>
<evidence type="ECO:0000259" key="8">
    <source>
        <dbReference type="Pfam" id="PF09115"/>
    </source>
</evidence>
<dbReference type="RefSeq" id="WP_210599357.1">
    <property type="nucleotide sequence ID" value="NZ_JAGKSQ010000014.1"/>
</dbReference>
<dbReference type="NCBIfam" id="TIGR00678">
    <property type="entry name" value="holB"/>
    <property type="match status" value="1"/>
</dbReference>
<evidence type="ECO:0000313" key="10">
    <source>
        <dbReference type="Proteomes" id="UP000678228"/>
    </source>
</evidence>
<dbReference type="GO" id="GO:0008408">
    <property type="term" value="F:3'-5' exonuclease activity"/>
    <property type="evidence" value="ECO:0007669"/>
    <property type="project" value="InterPro"/>
</dbReference>
<evidence type="ECO:0000256" key="5">
    <source>
        <dbReference type="ARBA" id="ARBA00022705"/>
    </source>
</evidence>
<dbReference type="Gene3D" id="3.40.50.300">
    <property type="entry name" value="P-loop containing nucleotide triphosphate hydrolases"/>
    <property type="match status" value="1"/>
</dbReference>
<dbReference type="NCBIfam" id="NF005972">
    <property type="entry name" value="PRK08058.1"/>
    <property type="match status" value="1"/>
</dbReference>
<organism evidence="9 10">
    <name type="scientific">Halalkalibacter suaedae</name>
    <dbReference type="NCBI Taxonomy" id="2822140"/>
    <lineage>
        <taxon>Bacteria</taxon>
        <taxon>Bacillati</taxon>
        <taxon>Bacillota</taxon>
        <taxon>Bacilli</taxon>
        <taxon>Bacillales</taxon>
        <taxon>Bacillaceae</taxon>
        <taxon>Halalkalibacter</taxon>
    </lineage>
</organism>
<keyword evidence="3 9" id="KW-0808">Transferase</keyword>
<keyword evidence="4 9" id="KW-0548">Nucleotidyltransferase</keyword>
<accession>A0A940WWA5</accession>